<comment type="caution">
    <text evidence="2">The sequence shown here is derived from an EMBL/GenBank/DDBJ whole genome shotgun (WGS) entry which is preliminary data.</text>
</comment>
<dbReference type="Gene3D" id="3.90.320.10">
    <property type="match status" value="1"/>
</dbReference>
<dbReference type="Proteomes" id="UP000481964">
    <property type="component" value="Unassembled WGS sequence"/>
</dbReference>
<sequence>MDDIIIISNLNDFIFCPASIYFHKLYGSQDNLTYQSSYQINGSKAHESVDNSSYSTKKSIITALDVYSDKYKLSGKIDIYDMEKQLLIERKKHISKIYDGYVFQLYAQYYALTEMGYAVQKLEIRSLDDNKKYKINLPDEDLLMKN</sequence>
<gene>
    <name evidence="2" type="primary">cas4</name>
    <name evidence="2" type="ORF">GKE48_03390</name>
</gene>
<dbReference type="GO" id="GO:0016787">
    <property type="term" value="F:hydrolase activity"/>
    <property type="evidence" value="ECO:0007669"/>
    <property type="project" value="UniProtKB-KW"/>
</dbReference>
<dbReference type="RefSeq" id="WP_154300441.1">
    <property type="nucleotide sequence ID" value="NZ_WKRD01000002.1"/>
</dbReference>
<reference evidence="2 3" key="1">
    <citation type="journal article" date="2019" name="Nat. Med.">
        <title>A library of human gut bacterial isolates paired with longitudinal multiomics data enables mechanistic microbiome research.</title>
        <authorList>
            <person name="Poyet M."/>
            <person name="Groussin M."/>
            <person name="Gibbons S.M."/>
            <person name="Avila-Pacheco J."/>
            <person name="Jiang X."/>
            <person name="Kearney S.M."/>
            <person name="Perrotta A.R."/>
            <person name="Berdy B."/>
            <person name="Zhao S."/>
            <person name="Lieberman T.D."/>
            <person name="Swanson P.K."/>
            <person name="Smith M."/>
            <person name="Roesemann S."/>
            <person name="Alexander J.E."/>
            <person name="Rich S.A."/>
            <person name="Livny J."/>
            <person name="Vlamakis H."/>
            <person name="Clish C."/>
            <person name="Bullock K."/>
            <person name="Deik A."/>
            <person name="Scott J."/>
            <person name="Pierce K.A."/>
            <person name="Xavier R.J."/>
            <person name="Alm E.J."/>
        </authorList>
    </citation>
    <scope>NUCLEOTIDE SEQUENCE [LARGE SCALE GENOMIC DNA]</scope>
    <source>
        <strain evidence="2 3">BIOML-A1</strain>
    </source>
</reference>
<dbReference type="InterPro" id="IPR011604">
    <property type="entry name" value="PDDEXK-like_dom_sf"/>
</dbReference>
<evidence type="ECO:0000313" key="2">
    <source>
        <dbReference type="EMBL" id="MSC56499.1"/>
    </source>
</evidence>
<protein>
    <submittedName>
        <fullName evidence="2">Type V CRISPR-associated protein Cas4</fullName>
    </submittedName>
</protein>
<evidence type="ECO:0000256" key="1">
    <source>
        <dbReference type="ARBA" id="ARBA00022801"/>
    </source>
</evidence>
<organism evidence="2 3">
    <name type="scientific">Lachnospira eligens</name>
    <dbReference type="NCBI Taxonomy" id="39485"/>
    <lineage>
        <taxon>Bacteria</taxon>
        <taxon>Bacillati</taxon>
        <taxon>Bacillota</taxon>
        <taxon>Clostridia</taxon>
        <taxon>Lachnospirales</taxon>
        <taxon>Lachnospiraceae</taxon>
        <taxon>Lachnospira</taxon>
    </lineage>
</organism>
<dbReference type="AlphaFoldDB" id="A0A7C9H239"/>
<accession>A0A7C9H239</accession>
<name>A0A7C9H239_9FIRM</name>
<dbReference type="EMBL" id="WKRD01000002">
    <property type="protein sequence ID" value="MSC56499.1"/>
    <property type="molecule type" value="Genomic_DNA"/>
</dbReference>
<proteinExistence type="predicted"/>
<dbReference type="InterPro" id="IPR027616">
    <property type="entry name" value="Cas4_PREFRAN"/>
</dbReference>
<dbReference type="NCBIfam" id="TIGR04328">
    <property type="entry name" value="cas4_PREFRAN"/>
    <property type="match status" value="1"/>
</dbReference>
<evidence type="ECO:0000313" key="3">
    <source>
        <dbReference type="Proteomes" id="UP000481964"/>
    </source>
</evidence>
<keyword evidence="1" id="KW-0378">Hydrolase</keyword>